<dbReference type="GO" id="GO:0005829">
    <property type="term" value="C:cytosol"/>
    <property type="evidence" value="ECO:0007669"/>
    <property type="project" value="TreeGrafter"/>
</dbReference>
<dbReference type="AlphaFoldDB" id="A0A8J7G7T0"/>
<dbReference type="PANTHER" id="PTHR30154">
    <property type="entry name" value="LEUCINE-RESPONSIVE REGULATORY PROTEIN"/>
    <property type="match status" value="1"/>
</dbReference>
<dbReference type="Gene3D" id="1.10.10.10">
    <property type="entry name" value="Winged helix-like DNA-binding domain superfamily/Winged helix DNA-binding domain"/>
    <property type="match status" value="1"/>
</dbReference>
<reference evidence="5" key="1">
    <citation type="submission" date="2020-11" db="EMBL/GenBank/DDBJ databases">
        <title>Sequencing the genomes of 1000 actinobacteria strains.</title>
        <authorList>
            <person name="Klenk H.-P."/>
        </authorList>
    </citation>
    <scope>NUCLEOTIDE SEQUENCE</scope>
    <source>
        <strain evidence="5">DSM 45356</strain>
    </source>
</reference>
<comment type="caution">
    <text evidence="5">The sequence shown here is derived from an EMBL/GenBank/DDBJ whole genome shotgun (WGS) entry which is preliminary data.</text>
</comment>
<gene>
    <name evidence="5" type="ORF">IW245_001482</name>
</gene>
<evidence type="ECO:0000313" key="5">
    <source>
        <dbReference type="EMBL" id="MBG6135288.1"/>
    </source>
</evidence>
<proteinExistence type="predicted"/>
<dbReference type="GO" id="GO:0043565">
    <property type="term" value="F:sequence-specific DNA binding"/>
    <property type="evidence" value="ECO:0007669"/>
    <property type="project" value="InterPro"/>
</dbReference>
<dbReference type="InterPro" id="IPR011008">
    <property type="entry name" value="Dimeric_a/b-barrel"/>
</dbReference>
<evidence type="ECO:0000256" key="1">
    <source>
        <dbReference type="ARBA" id="ARBA00023015"/>
    </source>
</evidence>
<dbReference type="InterPro" id="IPR019888">
    <property type="entry name" value="Tscrpt_reg_AsnC-like"/>
</dbReference>
<dbReference type="InterPro" id="IPR036390">
    <property type="entry name" value="WH_DNA-bd_sf"/>
</dbReference>
<feature type="domain" description="HTH asnC-type" evidence="4">
    <location>
        <begin position="1"/>
        <end position="65"/>
    </location>
</feature>
<name>A0A8J7G7T0_9ACTN</name>
<evidence type="ECO:0000256" key="2">
    <source>
        <dbReference type="ARBA" id="ARBA00023125"/>
    </source>
</evidence>
<dbReference type="InterPro" id="IPR000485">
    <property type="entry name" value="AsnC-type_HTH_dom"/>
</dbReference>
<keyword evidence="3" id="KW-0804">Transcription</keyword>
<keyword evidence="1" id="KW-0805">Transcription regulation</keyword>
<dbReference type="Gene3D" id="3.30.70.920">
    <property type="match status" value="1"/>
</dbReference>
<organism evidence="5 6">
    <name type="scientific">Longispora fulva</name>
    <dbReference type="NCBI Taxonomy" id="619741"/>
    <lineage>
        <taxon>Bacteria</taxon>
        <taxon>Bacillati</taxon>
        <taxon>Actinomycetota</taxon>
        <taxon>Actinomycetes</taxon>
        <taxon>Micromonosporales</taxon>
        <taxon>Micromonosporaceae</taxon>
        <taxon>Longispora</taxon>
    </lineage>
</organism>
<sequence length="142" mass="15637">MDATDREILDALQENARISYQDLGRRVGRSANAVADRVRKMRRTGVIRGFTTLVDRSAVTDSALAILIDARLRPETTAERFEHAVVRLPGITEVIHVTGDSDYLIRARVPDTATLDALIRALKDTAGVAQTSTRLALRVVLD</sequence>
<dbReference type="RefSeq" id="WP_197002415.1">
    <property type="nucleotide sequence ID" value="NZ_BONS01000003.1"/>
</dbReference>
<keyword evidence="2" id="KW-0238">DNA-binding</keyword>
<dbReference type="PRINTS" id="PR00033">
    <property type="entry name" value="HTHASNC"/>
</dbReference>
<evidence type="ECO:0000256" key="3">
    <source>
        <dbReference type="ARBA" id="ARBA00023163"/>
    </source>
</evidence>
<dbReference type="InterPro" id="IPR036388">
    <property type="entry name" value="WH-like_DNA-bd_sf"/>
</dbReference>
<dbReference type="PROSITE" id="PS50956">
    <property type="entry name" value="HTH_ASNC_2"/>
    <property type="match status" value="1"/>
</dbReference>
<dbReference type="SUPFAM" id="SSF54909">
    <property type="entry name" value="Dimeric alpha+beta barrel"/>
    <property type="match status" value="1"/>
</dbReference>
<dbReference type="SMART" id="SM00344">
    <property type="entry name" value="HTH_ASNC"/>
    <property type="match status" value="1"/>
</dbReference>
<dbReference type="InterPro" id="IPR019887">
    <property type="entry name" value="Tscrpt_reg_AsnC/Lrp_C"/>
</dbReference>
<dbReference type="PANTHER" id="PTHR30154:SF34">
    <property type="entry name" value="TRANSCRIPTIONAL REGULATOR AZLB"/>
    <property type="match status" value="1"/>
</dbReference>
<protein>
    <submittedName>
        <fullName evidence="5">Lrp/AsnC family leucine-responsive transcriptional regulator</fullName>
    </submittedName>
</protein>
<accession>A0A8J7G7T0</accession>
<keyword evidence="6" id="KW-1185">Reference proteome</keyword>
<dbReference type="Pfam" id="PF01037">
    <property type="entry name" value="AsnC_trans_reg"/>
    <property type="match status" value="1"/>
</dbReference>
<evidence type="ECO:0000313" key="6">
    <source>
        <dbReference type="Proteomes" id="UP000622552"/>
    </source>
</evidence>
<dbReference type="GO" id="GO:0043200">
    <property type="term" value="P:response to amino acid"/>
    <property type="evidence" value="ECO:0007669"/>
    <property type="project" value="TreeGrafter"/>
</dbReference>
<evidence type="ECO:0000259" key="4">
    <source>
        <dbReference type="PROSITE" id="PS50956"/>
    </source>
</evidence>
<dbReference type="Proteomes" id="UP000622552">
    <property type="component" value="Unassembled WGS sequence"/>
</dbReference>
<dbReference type="EMBL" id="JADOUF010000001">
    <property type="protein sequence ID" value="MBG6135288.1"/>
    <property type="molecule type" value="Genomic_DNA"/>
</dbReference>
<dbReference type="Pfam" id="PF13404">
    <property type="entry name" value="HTH_AsnC-type"/>
    <property type="match status" value="1"/>
</dbReference>
<dbReference type="SUPFAM" id="SSF46785">
    <property type="entry name" value="Winged helix' DNA-binding domain"/>
    <property type="match status" value="1"/>
</dbReference>